<dbReference type="SUPFAM" id="SSF52172">
    <property type="entry name" value="CheY-like"/>
    <property type="match status" value="1"/>
</dbReference>
<dbReference type="Pfam" id="PF03861">
    <property type="entry name" value="ANTAR"/>
    <property type="match status" value="1"/>
</dbReference>
<protein>
    <recommendedName>
        <fullName evidence="1">ANTAR domain-containing protein</fullName>
    </recommendedName>
</protein>
<dbReference type="OrthoDB" id="9808843at2"/>
<keyword evidence="3" id="KW-1185">Reference proteome</keyword>
<evidence type="ECO:0000313" key="2">
    <source>
        <dbReference type="EMBL" id="EMZ22137.1"/>
    </source>
</evidence>
<gene>
    <name evidence="2" type="ORF">C823_04225</name>
</gene>
<evidence type="ECO:0000313" key="3">
    <source>
        <dbReference type="Proteomes" id="UP000012589"/>
    </source>
</evidence>
<proteinExistence type="predicted"/>
<dbReference type="GO" id="GO:0003723">
    <property type="term" value="F:RNA binding"/>
    <property type="evidence" value="ECO:0007669"/>
    <property type="project" value="InterPro"/>
</dbReference>
<dbReference type="InterPro" id="IPR011006">
    <property type="entry name" value="CheY-like_superfamily"/>
</dbReference>
<accession>N1ZYL6</accession>
<evidence type="ECO:0000259" key="1">
    <source>
        <dbReference type="PROSITE" id="PS50921"/>
    </source>
</evidence>
<dbReference type="HOGENOM" id="CLU_000445_65_3_9"/>
<dbReference type="InterPro" id="IPR005561">
    <property type="entry name" value="ANTAR"/>
</dbReference>
<feature type="domain" description="ANTAR" evidence="1">
    <location>
        <begin position="115"/>
        <end position="176"/>
    </location>
</feature>
<dbReference type="eggNOG" id="COG3707">
    <property type="taxonomic scope" value="Bacteria"/>
</dbReference>
<dbReference type="Proteomes" id="UP000012589">
    <property type="component" value="Unassembled WGS sequence"/>
</dbReference>
<dbReference type="PROSITE" id="PS50921">
    <property type="entry name" value="ANTAR"/>
    <property type="match status" value="1"/>
</dbReference>
<dbReference type="PATRIC" id="fig|1235802.3.peg.4490"/>
<dbReference type="SMART" id="SM01012">
    <property type="entry name" value="ANTAR"/>
    <property type="match status" value="1"/>
</dbReference>
<sequence length="183" mass="20784">MNIIVVFPNMEHAKSVRSILLKNGYTVDAVCCSGAQALRAANDLDGGIIICTCRLTDMVYGELYEYLAPRFAMLLIGSNSQIQERETEDIVALGTPLKVHELLQTVAMMAEISMRKKKRRKQRPKTRSAWENRLIHQAKLLLMERNHFSEEEAHRYLQKRSMENGSGLAETAQMVLSLMDSEL</sequence>
<dbReference type="Gene3D" id="1.10.10.10">
    <property type="entry name" value="Winged helix-like DNA-binding domain superfamily/Winged helix DNA-binding domain"/>
    <property type="match status" value="1"/>
</dbReference>
<dbReference type="InterPro" id="IPR036388">
    <property type="entry name" value="WH-like_DNA-bd_sf"/>
</dbReference>
<dbReference type="STRING" id="1235802.C823_04225"/>
<reference evidence="2 3" key="1">
    <citation type="journal article" date="2014" name="Genome Announc.">
        <title>Draft genome sequences of the altered schaedler flora, a defined bacterial community from gnotobiotic mice.</title>
        <authorList>
            <person name="Wannemuehler M.J."/>
            <person name="Overstreet A.M."/>
            <person name="Ward D.V."/>
            <person name="Phillips G.J."/>
        </authorList>
    </citation>
    <scope>NUCLEOTIDE SEQUENCE [LARGE SCALE GENOMIC DNA]</scope>
    <source>
        <strain evidence="2 3">ASF492</strain>
    </source>
</reference>
<comment type="caution">
    <text evidence="2">The sequence shown here is derived from an EMBL/GenBank/DDBJ whole genome shotgun (WGS) entry which is preliminary data.</text>
</comment>
<dbReference type="EMBL" id="AQFT01000124">
    <property type="protein sequence ID" value="EMZ22137.1"/>
    <property type="molecule type" value="Genomic_DNA"/>
</dbReference>
<name>N1ZYL6_9FIRM</name>
<organism evidence="2 3">
    <name type="scientific">Eubacterium plexicaudatum ASF492</name>
    <dbReference type="NCBI Taxonomy" id="1235802"/>
    <lineage>
        <taxon>Bacteria</taxon>
        <taxon>Bacillati</taxon>
        <taxon>Bacillota</taxon>
        <taxon>Clostridia</taxon>
        <taxon>Eubacteriales</taxon>
        <taxon>Eubacteriaceae</taxon>
        <taxon>Eubacterium</taxon>
    </lineage>
</organism>
<dbReference type="AlphaFoldDB" id="N1ZYL6"/>